<organism evidence="1 2">
    <name type="scientific">Geotalea uraniireducens (strain Rf4)</name>
    <name type="common">Geobacter uraniireducens</name>
    <dbReference type="NCBI Taxonomy" id="351605"/>
    <lineage>
        <taxon>Bacteria</taxon>
        <taxon>Pseudomonadati</taxon>
        <taxon>Thermodesulfobacteriota</taxon>
        <taxon>Desulfuromonadia</taxon>
        <taxon>Geobacterales</taxon>
        <taxon>Geobacteraceae</taxon>
        <taxon>Geotalea</taxon>
    </lineage>
</organism>
<sequence>MTKRLSDATTIDYEELQAGMGEIAGCAGAQEAAQRLMDRLYGQFCDSLVLLRLFMTIPYAELPEEDRRFVDGRGRDTNTSHLINGATPIFTLLGSRGEMAAWNDRRASSHFRCIPLASTSFVSSLSMLSRQFESVGLDLGLIDDWETKVVSTGRADQFRGMLHIRDAGIDRDPQGRMIVPKQEFVGAHGVKSVFGFGSGYARHPTLVTLFAFTNETVERSAVEPFTNLLEAFISSTELLVVQGRFFEAR</sequence>
<dbReference type="Proteomes" id="UP000006695">
    <property type="component" value="Chromosome"/>
</dbReference>
<evidence type="ECO:0000313" key="2">
    <source>
        <dbReference type="Proteomes" id="UP000006695"/>
    </source>
</evidence>
<dbReference type="EMBL" id="CP000698">
    <property type="protein sequence ID" value="ABQ26626.1"/>
    <property type="molecule type" value="Genomic_DNA"/>
</dbReference>
<evidence type="ECO:0000313" key="1">
    <source>
        <dbReference type="EMBL" id="ABQ26626.1"/>
    </source>
</evidence>
<keyword evidence="2" id="KW-1185">Reference proteome</keyword>
<name>A5G4A8_GEOUR</name>
<dbReference type="KEGG" id="gur:Gura_2447"/>
<accession>A5G4A8</accession>
<proteinExistence type="predicted"/>
<dbReference type="AlphaFoldDB" id="A5G4A8"/>
<dbReference type="OrthoDB" id="118142at2"/>
<dbReference type="RefSeq" id="WP_011939316.1">
    <property type="nucleotide sequence ID" value="NC_009483.1"/>
</dbReference>
<protein>
    <submittedName>
        <fullName evidence="1">Uncharacterized protein</fullName>
    </submittedName>
</protein>
<dbReference type="HOGENOM" id="CLU_1114564_0_0_7"/>
<gene>
    <name evidence="1" type="ordered locus">Gura_2447</name>
</gene>
<reference evidence="1 2" key="1">
    <citation type="submission" date="2007-05" db="EMBL/GenBank/DDBJ databases">
        <title>Complete sequence of Geobacter uraniireducens Rf4.</title>
        <authorList>
            <consortium name="US DOE Joint Genome Institute"/>
            <person name="Copeland A."/>
            <person name="Lucas S."/>
            <person name="Lapidus A."/>
            <person name="Barry K."/>
            <person name="Detter J.C."/>
            <person name="Glavina del Rio T."/>
            <person name="Hammon N."/>
            <person name="Israni S."/>
            <person name="Dalin E."/>
            <person name="Tice H."/>
            <person name="Pitluck S."/>
            <person name="Chertkov O."/>
            <person name="Brettin T."/>
            <person name="Bruce D."/>
            <person name="Han C."/>
            <person name="Schmutz J."/>
            <person name="Larimer F."/>
            <person name="Land M."/>
            <person name="Hauser L."/>
            <person name="Kyrpides N."/>
            <person name="Mikhailova N."/>
            <person name="Shelobolina E."/>
            <person name="Aklujkar M."/>
            <person name="Lovley D."/>
            <person name="Richardson P."/>
        </authorList>
    </citation>
    <scope>NUCLEOTIDE SEQUENCE [LARGE SCALE GENOMIC DNA]</scope>
    <source>
        <strain evidence="1 2">Rf4</strain>
    </source>
</reference>
<dbReference type="STRING" id="351605.Gura_2447"/>